<evidence type="ECO:0000313" key="3">
    <source>
        <dbReference type="WBParaSite" id="jg7859"/>
    </source>
</evidence>
<accession>A0A915EMK2</accession>
<reference evidence="3" key="1">
    <citation type="submission" date="2022-11" db="UniProtKB">
        <authorList>
            <consortium name="WormBaseParasite"/>
        </authorList>
    </citation>
    <scope>IDENTIFICATION</scope>
</reference>
<dbReference type="SUPFAM" id="SSF53098">
    <property type="entry name" value="Ribonuclease H-like"/>
    <property type="match status" value="1"/>
</dbReference>
<proteinExistence type="predicted"/>
<name>A0A915EMK2_9BILA</name>
<protein>
    <submittedName>
        <fullName evidence="3">HAT C-terminal dimerisation domain-containing protein</fullName>
    </submittedName>
</protein>
<evidence type="ECO:0000313" key="2">
    <source>
        <dbReference type="Proteomes" id="UP000887574"/>
    </source>
</evidence>
<dbReference type="InterPro" id="IPR008906">
    <property type="entry name" value="HATC_C_dom"/>
</dbReference>
<dbReference type="InterPro" id="IPR012337">
    <property type="entry name" value="RNaseH-like_sf"/>
</dbReference>
<dbReference type="WBParaSite" id="jg7859">
    <property type="protein sequence ID" value="jg7859"/>
    <property type="gene ID" value="jg7859"/>
</dbReference>
<dbReference type="GO" id="GO:0046983">
    <property type="term" value="F:protein dimerization activity"/>
    <property type="evidence" value="ECO:0007669"/>
    <property type="project" value="InterPro"/>
</dbReference>
<dbReference type="AlphaFoldDB" id="A0A915EMK2"/>
<organism evidence="2 3">
    <name type="scientific">Ditylenchus dipsaci</name>
    <dbReference type="NCBI Taxonomy" id="166011"/>
    <lineage>
        <taxon>Eukaryota</taxon>
        <taxon>Metazoa</taxon>
        <taxon>Ecdysozoa</taxon>
        <taxon>Nematoda</taxon>
        <taxon>Chromadorea</taxon>
        <taxon>Rhabditida</taxon>
        <taxon>Tylenchina</taxon>
        <taxon>Tylenchomorpha</taxon>
        <taxon>Sphaerularioidea</taxon>
        <taxon>Anguinidae</taxon>
        <taxon>Anguininae</taxon>
        <taxon>Ditylenchus</taxon>
    </lineage>
</organism>
<evidence type="ECO:0000259" key="1">
    <source>
        <dbReference type="Pfam" id="PF05699"/>
    </source>
</evidence>
<keyword evidence="2" id="KW-1185">Reference proteome</keyword>
<feature type="domain" description="HAT C-terminal dimerisation" evidence="1">
    <location>
        <begin position="60"/>
        <end position="111"/>
    </location>
</feature>
<sequence length="120" mass="14033">MSYYNMVEALLKHRNQLLAAVEEHDSSNWERMFELLNRGYWKNYIKVLKPVADMVLDLQYFPHLAALARNFLAVQASSASSERAFKELRSIMGDFTRNRLDSKKVAALIHLRILYLKEIS</sequence>
<dbReference type="Proteomes" id="UP000887574">
    <property type="component" value="Unplaced"/>
</dbReference>
<dbReference type="Pfam" id="PF05699">
    <property type="entry name" value="Dimer_Tnp_hAT"/>
    <property type="match status" value="1"/>
</dbReference>